<gene>
    <name evidence="2" type="ORF">DBRI00130_LOCUS26453</name>
</gene>
<dbReference type="AlphaFoldDB" id="A0A7S4RYS2"/>
<name>A0A7S4RYS2_9STRA</name>
<accession>A0A7S4RYS2</accession>
<dbReference type="EMBL" id="HBNS01033807">
    <property type="protein sequence ID" value="CAE4629186.1"/>
    <property type="molecule type" value="Transcribed_RNA"/>
</dbReference>
<evidence type="ECO:0000256" key="1">
    <source>
        <dbReference type="SAM" id="MobiDB-lite"/>
    </source>
</evidence>
<evidence type="ECO:0000313" key="2">
    <source>
        <dbReference type="EMBL" id="CAE4629186.1"/>
    </source>
</evidence>
<proteinExistence type="predicted"/>
<reference evidence="2" key="1">
    <citation type="submission" date="2021-01" db="EMBL/GenBank/DDBJ databases">
        <authorList>
            <person name="Corre E."/>
            <person name="Pelletier E."/>
            <person name="Niang G."/>
            <person name="Scheremetjew M."/>
            <person name="Finn R."/>
            <person name="Kale V."/>
            <person name="Holt S."/>
            <person name="Cochrane G."/>
            <person name="Meng A."/>
            <person name="Brown T."/>
            <person name="Cohen L."/>
        </authorList>
    </citation>
    <scope>NUCLEOTIDE SEQUENCE</scope>
    <source>
        <strain evidence="2">GSO104</strain>
    </source>
</reference>
<sequence length="315" mass="34092">MTTQGEHSTIIASCPATQALDMMISDPFGSLPWNSLASSKTDQSPEKMMTEMKTFPLSGAQQGSDVSSMPFSTSWPIEPSAYVPSASLVSPSPSFSSLQKAHKLSSVTMSSSVESFDLSDLARAADPVEASIAFPVIEWASDDEEDCCENDDDKSFVASCPISRESAQIGIHDDDNDDDDDAPVLFRPGSAPTRKRRSDDMNAPLSSMHRTKSRRSCLNALSEEDCRPTYPSFAMAPMPSSFSIGYSLDEDEGTHPHPPSPLTVPQHGSSSSSWGQFIQSGTDERKSVMPVLFAVSLTSSSSRSQKSARRFSRSY</sequence>
<feature type="region of interest" description="Disordered" evidence="1">
    <location>
        <begin position="167"/>
        <end position="216"/>
    </location>
</feature>
<protein>
    <submittedName>
        <fullName evidence="2">Uncharacterized protein</fullName>
    </submittedName>
</protein>
<feature type="region of interest" description="Disordered" evidence="1">
    <location>
        <begin position="246"/>
        <end position="281"/>
    </location>
</feature>
<organism evidence="2">
    <name type="scientific">Ditylum brightwellii</name>
    <dbReference type="NCBI Taxonomy" id="49249"/>
    <lineage>
        <taxon>Eukaryota</taxon>
        <taxon>Sar</taxon>
        <taxon>Stramenopiles</taxon>
        <taxon>Ochrophyta</taxon>
        <taxon>Bacillariophyta</taxon>
        <taxon>Mediophyceae</taxon>
        <taxon>Lithodesmiophycidae</taxon>
        <taxon>Lithodesmiales</taxon>
        <taxon>Lithodesmiaceae</taxon>
        <taxon>Ditylum</taxon>
    </lineage>
</organism>